<dbReference type="PANTHER" id="PTHR39640">
    <property type="entry name" value="VNG6129C"/>
    <property type="match status" value="1"/>
</dbReference>
<accession>A0A2T1E2L5</accession>
<reference evidence="2" key="1">
    <citation type="submission" date="2018-02" db="EMBL/GenBank/DDBJ databases">
        <authorList>
            <person name="Moore K."/>
            <person name="Momper L."/>
        </authorList>
    </citation>
    <scope>NUCLEOTIDE SEQUENCE [LARGE SCALE GENOMIC DNA]</scope>
    <source>
        <strain evidence="2">ULC18</strain>
    </source>
</reference>
<dbReference type="PIRSF" id="PIRSF019435">
    <property type="entry name" value="UCP019435"/>
    <property type="match status" value="1"/>
</dbReference>
<dbReference type="AlphaFoldDB" id="A0A2T1E2L5"/>
<dbReference type="InterPro" id="IPR008508">
    <property type="entry name" value="Bax1"/>
</dbReference>
<proteinExistence type="predicted"/>
<keyword evidence="2" id="KW-1185">Reference proteome</keyword>
<reference evidence="1 2" key="2">
    <citation type="submission" date="2018-03" db="EMBL/GenBank/DDBJ databases">
        <title>The ancient ancestry and fast evolution of plastids.</title>
        <authorList>
            <person name="Moore K.R."/>
            <person name="Magnabosco C."/>
            <person name="Momper L."/>
            <person name="Gold D.A."/>
            <person name="Bosak T."/>
            <person name="Fournier G.P."/>
        </authorList>
    </citation>
    <scope>NUCLEOTIDE SEQUENCE [LARGE SCALE GENOMIC DNA]</scope>
    <source>
        <strain evidence="1 2">ULC18</strain>
    </source>
</reference>
<organism evidence="1 2">
    <name type="scientific">Stenomitos frigidus ULC18</name>
    <dbReference type="NCBI Taxonomy" id="2107698"/>
    <lineage>
        <taxon>Bacteria</taxon>
        <taxon>Bacillati</taxon>
        <taxon>Cyanobacteriota</taxon>
        <taxon>Cyanophyceae</taxon>
        <taxon>Leptolyngbyales</taxon>
        <taxon>Leptolyngbyaceae</taxon>
        <taxon>Stenomitos</taxon>
    </lineage>
</organism>
<evidence type="ECO:0000313" key="2">
    <source>
        <dbReference type="Proteomes" id="UP000239576"/>
    </source>
</evidence>
<gene>
    <name evidence="1" type="ORF">C7B82_17690</name>
</gene>
<evidence type="ECO:0008006" key="3">
    <source>
        <dbReference type="Google" id="ProtNLM"/>
    </source>
</evidence>
<dbReference type="RefSeq" id="WP_106257608.1">
    <property type="nucleotide sequence ID" value="NZ_CAWNSW010000133.1"/>
</dbReference>
<evidence type="ECO:0000313" key="1">
    <source>
        <dbReference type="EMBL" id="PSB26989.1"/>
    </source>
</evidence>
<dbReference type="Pfam" id="PF05626">
    <property type="entry name" value="DUF790"/>
    <property type="match status" value="1"/>
</dbReference>
<dbReference type="Proteomes" id="UP000239576">
    <property type="component" value="Unassembled WGS sequence"/>
</dbReference>
<protein>
    <recommendedName>
        <fullName evidence="3">DUF790 domain-containing protein</fullName>
    </recommendedName>
</protein>
<dbReference type="EMBL" id="PVWK01000098">
    <property type="protein sequence ID" value="PSB26989.1"/>
    <property type="molecule type" value="Genomic_DNA"/>
</dbReference>
<sequence>MLPTDLLMHRYSGEEIVPKRLAIAGQTLSIANSLITLFQNAKDGTRGELKQQLQALEGESTDYRIKRGLAHLLTSDTFSHFETISPLDPLTLRQRVFALSAQRAGGLSATQATLQQLADRLSQEMGHDVLPAQIQTGLYADLPDNQILTRFDAPTAEALLHRYNLSQVQGVFYRASHVTLNAHRNDPGEYKLLFRYLKLFRLMTYIEGDADHGFTLTIDGPTSLFKPNTRYGLKLAMLLPALLHVTKWSLTATLQHRDTYSGQVRSGRFNLNSDCGLVTHYPPGKTYDSMVEESFVDRWSKAKTEWQLEREVDLIPIPGSVMIPDFRLVHPDGRTFLLEIVGYWRPEYLQKKFSQVRQSGRDDLILAISERLNLEKAGVKVGDIPANAIWFKDQLMPKPVLAMLEQDQTKTGAASIKATPEL</sequence>
<name>A0A2T1E2L5_9CYAN</name>
<comment type="caution">
    <text evidence="1">The sequence shown here is derived from an EMBL/GenBank/DDBJ whole genome shotgun (WGS) entry which is preliminary data.</text>
</comment>
<dbReference type="OrthoDB" id="5292613at2"/>
<dbReference type="PANTHER" id="PTHR39640:SF1">
    <property type="entry name" value="DUF790 FAMILY PROTEIN"/>
    <property type="match status" value="1"/>
</dbReference>